<evidence type="ECO:0000313" key="3">
    <source>
        <dbReference type="EMBL" id="KIK49902.1"/>
    </source>
</evidence>
<keyword evidence="4" id="KW-1185">Reference proteome</keyword>
<dbReference type="EMBL" id="KN834961">
    <property type="protein sequence ID" value="KIK49902.1"/>
    <property type="molecule type" value="Genomic_DNA"/>
</dbReference>
<feature type="compositionally biased region" description="Polar residues" evidence="1">
    <location>
        <begin position="84"/>
        <end position="98"/>
    </location>
</feature>
<feature type="compositionally biased region" description="Polar residues" evidence="1">
    <location>
        <begin position="310"/>
        <end position="321"/>
    </location>
</feature>
<dbReference type="PANTHER" id="PTHR34305:SF1">
    <property type="entry name" value="SWIM-TYPE DOMAIN-CONTAINING PROTEIN"/>
    <property type="match status" value="1"/>
</dbReference>
<dbReference type="InterPro" id="IPR040648">
    <property type="entry name" value="HMGXB3_CxC4"/>
</dbReference>
<dbReference type="Pfam" id="PF18717">
    <property type="entry name" value="CxC4"/>
    <property type="match status" value="1"/>
</dbReference>
<reference evidence="3 4" key="1">
    <citation type="submission" date="2014-04" db="EMBL/GenBank/DDBJ databases">
        <title>Evolutionary Origins and Diversification of the Mycorrhizal Mutualists.</title>
        <authorList>
            <consortium name="DOE Joint Genome Institute"/>
            <consortium name="Mycorrhizal Genomics Consortium"/>
            <person name="Kohler A."/>
            <person name="Kuo A."/>
            <person name="Nagy L.G."/>
            <person name="Floudas D."/>
            <person name="Copeland A."/>
            <person name="Barry K.W."/>
            <person name="Cichocki N."/>
            <person name="Veneault-Fourrey C."/>
            <person name="LaButti K."/>
            <person name="Lindquist E.A."/>
            <person name="Lipzen A."/>
            <person name="Lundell T."/>
            <person name="Morin E."/>
            <person name="Murat C."/>
            <person name="Riley R."/>
            <person name="Ohm R."/>
            <person name="Sun H."/>
            <person name="Tunlid A."/>
            <person name="Henrissat B."/>
            <person name="Grigoriev I.V."/>
            <person name="Hibbett D.S."/>
            <person name="Martin F."/>
        </authorList>
    </citation>
    <scope>NUCLEOTIDE SEQUENCE [LARGE SCALE GENOMIC DNA]</scope>
    <source>
        <strain evidence="3 4">FD-317 M1</strain>
    </source>
</reference>
<evidence type="ECO:0000313" key="4">
    <source>
        <dbReference type="Proteomes" id="UP000053593"/>
    </source>
</evidence>
<protein>
    <recommendedName>
        <fullName evidence="2">HMG domain-containing protein</fullName>
    </recommendedName>
</protein>
<evidence type="ECO:0000256" key="1">
    <source>
        <dbReference type="SAM" id="MobiDB-lite"/>
    </source>
</evidence>
<feature type="compositionally biased region" description="Basic residues" evidence="1">
    <location>
        <begin position="40"/>
        <end position="49"/>
    </location>
</feature>
<gene>
    <name evidence="3" type="ORF">GYMLUDRAFT_183385</name>
</gene>
<sequence length="959" mass="109558">MYRDTKRSPSPVPLREATPWELQRDYVPLRQEDVSDIRYSPKKKSRRTKNPGTRTVAAKRQKKEPAPIQRQSASTAQDALANGGPTQEPNLTEPQTDSLQQVQREDFYNNTALVSLDSPNVQYTFPSTNKIHEDFAYYLESVLSGCVGFIRLHGTMFAVEGWSDHTGEGTDRWYHFEASVLRDRSVIVCTCPNSEYQCIHKRFFALHGEILFPWVKADNDIGLSERVIMFRKEITDIGGALAVHHFSVAKSNDELGLAHRAMVRYKGSDAGDGVWKCFKDGAVCAHISAARNSMRGVFTNGESDEETENRQPSQNIDISNQRNYNDHRAVSYLPVLPPAWATLPQENFAYDRPPPLRKPPELIPLDQFSSCSCRDGGRAYYNPEQPTITRKGVMYTTQEAFVVDIELQVCPRCPAASRKFIGPDPRNIGLFNYNNRRLFTHELFTEYISAFTSSETPIDPWVEHITRRYQETAHQEMDSIPFIGGELFRVAWFSFVRLMTLQPEHPNFKACPLCKEMPTNVIWDGVSIAFGRKQVNDNLRPPTSIDCNPVRRPSRPCPNKEWLGDGARRKQLREWLGSGLDSKVPAGDKNERKMIENALARQNQFHDLKSWLATEDTHLGKLFERTLGFSVLHSDFSWKPRVQHLKLFQLLSAEESTIQAVNRPALRALSIFVNHPTYLNSRALICVPALYKILEMEYCATQGSYPGDILGVVRWMTKRADEVLRRVLALNTAPLELLTTPAEHLISGGEEIRDWEKTGCWYLLPQIRQRPLYPHIPRDGKAEMNPERSGTCRKYYDEYSKKRLTGGIMACWCSHSICYGFHCMPLAEGRNDVFSALLTRWPEAPERVVYDYACALGPYCWTRELEFFADTQFVIDGFHSTGHTKCSNASFLKTYADVQPGLAKLNSSAAECGNSGLARIRKSVSYMGQERAVMYCWVFLWIWNRLRIRSMFQRSKNSL</sequence>
<name>A0A0D0BWJ0_9AGAR</name>
<evidence type="ECO:0000259" key="2">
    <source>
        <dbReference type="Pfam" id="PF18717"/>
    </source>
</evidence>
<feature type="region of interest" description="Disordered" evidence="1">
    <location>
        <begin position="1"/>
        <end position="98"/>
    </location>
</feature>
<dbReference type="PANTHER" id="PTHR34305">
    <property type="entry name" value="EXPRESSED PROTEIN"/>
    <property type="match status" value="1"/>
</dbReference>
<proteinExistence type="predicted"/>
<dbReference type="HOGENOM" id="CLU_017505_0_0_1"/>
<feature type="region of interest" description="Disordered" evidence="1">
    <location>
        <begin position="299"/>
        <end position="321"/>
    </location>
</feature>
<accession>A0A0D0BWJ0</accession>
<dbReference type="AlphaFoldDB" id="A0A0D0BWJ0"/>
<dbReference type="Proteomes" id="UP000053593">
    <property type="component" value="Unassembled WGS sequence"/>
</dbReference>
<organism evidence="3 4">
    <name type="scientific">Collybiopsis luxurians FD-317 M1</name>
    <dbReference type="NCBI Taxonomy" id="944289"/>
    <lineage>
        <taxon>Eukaryota</taxon>
        <taxon>Fungi</taxon>
        <taxon>Dikarya</taxon>
        <taxon>Basidiomycota</taxon>
        <taxon>Agaricomycotina</taxon>
        <taxon>Agaricomycetes</taxon>
        <taxon>Agaricomycetidae</taxon>
        <taxon>Agaricales</taxon>
        <taxon>Marasmiineae</taxon>
        <taxon>Omphalotaceae</taxon>
        <taxon>Collybiopsis</taxon>
        <taxon>Collybiopsis luxurians</taxon>
    </lineage>
</organism>
<dbReference type="OrthoDB" id="5598737at2759"/>
<feature type="domain" description="HMG" evidence="2">
    <location>
        <begin position="357"/>
        <end position="495"/>
    </location>
</feature>